<protein>
    <submittedName>
        <fullName evidence="1">GDYXXLXY domain-containing protein</fullName>
    </submittedName>
</protein>
<reference evidence="1" key="1">
    <citation type="submission" date="2022-06" db="EMBL/GenBank/DDBJ databases">
        <title>Lutimaribacter sp. EGI FJ00013, a novel bacterium isolated from a salt lake sediment enrichment.</title>
        <authorList>
            <person name="Gao L."/>
            <person name="Fang B.-Z."/>
            <person name="Li W.-J."/>
        </authorList>
    </citation>
    <scope>NUCLEOTIDE SEQUENCE</scope>
    <source>
        <strain evidence="1">EGI FJ00013</strain>
    </source>
</reference>
<proteinExistence type="predicted"/>
<evidence type="ECO:0000313" key="1">
    <source>
        <dbReference type="EMBL" id="MCM2563501.1"/>
    </source>
</evidence>
<name>A0ACC5ZYT0_9RHOB</name>
<sequence>MIRLSRKMILPAALLAALFQTGTVGKMVVERNTLLREGTEVWLETGFVDPRDLFRGHYVTLRLAISQIEKANVEAAELPGPGQPVWAELAQGENRFWQVTRLHAAPPDAPQSPVLRGTLTGSHGDSYWIDFPVDRYFAPKAEALEFEALRQDGKLGVVLALAPDGSAAIKGLTMAGDVIYSEPLY</sequence>
<gene>
    <name evidence="1" type="ORF">M8744_15190</name>
</gene>
<keyword evidence="2" id="KW-1185">Reference proteome</keyword>
<evidence type="ECO:0000313" key="2">
    <source>
        <dbReference type="Proteomes" id="UP001203036"/>
    </source>
</evidence>
<accession>A0ACC5ZYT0</accession>
<comment type="caution">
    <text evidence="1">The sequence shown here is derived from an EMBL/GenBank/DDBJ whole genome shotgun (WGS) entry which is preliminary data.</text>
</comment>
<dbReference type="EMBL" id="JAMQGO010000012">
    <property type="protein sequence ID" value="MCM2563501.1"/>
    <property type="molecule type" value="Genomic_DNA"/>
</dbReference>
<dbReference type="Proteomes" id="UP001203036">
    <property type="component" value="Unassembled WGS sequence"/>
</dbReference>
<organism evidence="1 2">
    <name type="scientific">Lutimaribacter degradans</name>
    <dbReference type="NCBI Taxonomy" id="2945989"/>
    <lineage>
        <taxon>Bacteria</taxon>
        <taxon>Pseudomonadati</taxon>
        <taxon>Pseudomonadota</taxon>
        <taxon>Alphaproteobacteria</taxon>
        <taxon>Rhodobacterales</taxon>
        <taxon>Roseobacteraceae</taxon>
        <taxon>Lutimaribacter</taxon>
    </lineage>
</organism>